<feature type="region of interest" description="Disordered" evidence="5">
    <location>
        <begin position="1"/>
        <end position="30"/>
    </location>
</feature>
<dbReference type="SUPFAM" id="SSF47694">
    <property type="entry name" value="Cytochrome c oxidase subunit h"/>
    <property type="match status" value="1"/>
</dbReference>
<evidence type="ECO:0000313" key="6">
    <source>
        <dbReference type="EMBL" id="KZW03640.1"/>
    </source>
</evidence>
<dbReference type="FunCoup" id="A0A166BSG1">
    <property type="interactions" value="19"/>
</dbReference>
<proteinExistence type="inferred from homology"/>
<reference evidence="6 7" key="1">
    <citation type="journal article" date="2016" name="Mol. Biol. Evol.">
        <title>Comparative Genomics of Early-Diverging Mushroom-Forming Fungi Provides Insights into the Origins of Lignocellulose Decay Capabilities.</title>
        <authorList>
            <person name="Nagy L.G."/>
            <person name="Riley R."/>
            <person name="Tritt A."/>
            <person name="Adam C."/>
            <person name="Daum C."/>
            <person name="Floudas D."/>
            <person name="Sun H."/>
            <person name="Yadav J.S."/>
            <person name="Pangilinan J."/>
            <person name="Larsson K.H."/>
            <person name="Matsuura K."/>
            <person name="Barry K."/>
            <person name="Labutti K."/>
            <person name="Kuo R."/>
            <person name="Ohm R.A."/>
            <person name="Bhattacharya S.S."/>
            <person name="Shirouzu T."/>
            <person name="Yoshinaga Y."/>
            <person name="Martin F.M."/>
            <person name="Grigoriev I.V."/>
            <person name="Hibbett D.S."/>
        </authorList>
    </citation>
    <scope>NUCLEOTIDE SEQUENCE [LARGE SCALE GENOMIC DNA]</scope>
    <source>
        <strain evidence="6 7">HHB12029</strain>
    </source>
</reference>
<dbReference type="Gene3D" id="1.10.10.140">
    <property type="entry name" value="Cytochrome c oxidase, subunit VIb"/>
    <property type="match status" value="1"/>
</dbReference>
<dbReference type="Proteomes" id="UP000077266">
    <property type="component" value="Unassembled WGS sequence"/>
</dbReference>
<feature type="compositionally biased region" description="Low complexity" evidence="5">
    <location>
        <begin position="7"/>
        <end position="18"/>
    </location>
</feature>
<dbReference type="PANTHER" id="PTHR47677">
    <property type="entry name" value="CYTOCHROME C OXIDASE ASSEMBLY FACTOR 6"/>
    <property type="match status" value="1"/>
</dbReference>
<dbReference type="OrthoDB" id="5545577at2759"/>
<keyword evidence="4" id="KW-1015">Disulfide bond</keyword>
<accession>A0A166BSG1</accession>
<evidence type="ECO:0000256" key="4">
    <source>
        <dbReference type="ARBA" id="ARBA00023157"/>
    </source>
</evidence>
<comment type="subcellular location">
    <subcellularLocation>
        <location evidence="1">Mitochondrion</location>
    </subcellularLocation>
</comment>
<comment type="similarity">
    <text evidence="2">Belongs to the cytochrome c oxidase subunit 6B family.</text>
</comment>
<dbReference type="InterPro" id="IPR036549">
    <property type="entry name" value="CX6/COA6-like_sf"/>
</dbReference>
<dbReference type="PANTHER" id="PTHR47677:SF1">
    <property type="entry name" value="CYTOCHROME C OXIDASE ASSEMBLY FACTOR 6"/>
    <property type="match status" value="1"/>
</dbReference>
<evidence type="ECO:0000313" key="7">
    <source>
        <dbReference type="Proteomes" id="UP000077266"/>
    </source>
</evidence>
<dbReference type="Pfam" id="PF02297">
    <property type="entry name" value="COX6B"/>
    <property type="match status" value="1"/>
</dbReference>
<dbReference type="STRING" id="1314781.A0A166BSG1"/>
<keyword evidence="3" id="KW-0496">Mitochondrion</keyword>
<keyword evidence="7" id="KW-1185">Reference proteome</keyword>
<sequence length="107" mass="11934">MGWWPFASSSSSSSTAAAQPEKAAPRRAQREKCYAAKDEYFSCLDEASVLVPGDEGAGHDAPCAQLRAMYETQCQKSWVSYFNQRRVLAEEQKEILAAQKAQEQGRR</sequence>
<gene>
    <name evidence="6" type="ORF">EXIGLDRAFT_664216</name>
</gene>
<name>A0A166BSG1_EXIGL</name>
<evidence type="ECO:0000256" key="5">
    <source>
        <dbReference type="SAM" id="MobiDB-lite"/>
    </source>
</evidence>
<evidence type="ECO:0000256" key="1">
    <source>
        <dbReference type="ARBA" id="ARBA00004173"/>
    </source>
</evidence>
<evidence type="ECO:0000256" key="3">
    <source>
        <dbReference type="ARBA" id="ARBA00023128"/>
    </source>
</evidence>
<evidence type="ECO:0008006" key="8">
    <source>
        <dbReference type="Google" id="ProtNLM"/>
    </source>
</evidence>
<dbReference type="AlphaFoldDB" id="A0A166BSG1"/>
<dbReference type="GO" id="GO:0005739">
    <property type="term" value="C:mitochondrion"/>
    <property type="evidence" value="ECO:0007669"/>
    <property type="project" value="UniProtKB-SubCell"/>
</dbReference>
<organism evidence="6 7">
    <name type="scientific">Exidia glandulosa HHB12029</name>
    <dbReference type="NCBI Taxonomy" id="1314781"/>
    <lineage>
        <taxon>Eukaryota</taxon>
        <taxon>Fungi</taxon>
        <taxon>Dikarya</taxon>
        <taxon>Basidiomycota</taxon>
        <taxon>Agaricomycotina</taxon>
        <taxon>Agaricomycetes</taxon>
        <taxon>Auriculariales</taxon>
        <taxon>Exidiaceae</taxon>
        <taxon>Exidia</taxon>
    </lineage>
</organism>
<protein>
    <recommendedName>
        <fullName evidence="8">Cytochrome c oxidase, subunit VIb</fullName>
    </recommendedName>
</protein>
<dbReference type="InterPro" id="IPR048280">
    <property type="entry name" value="COX6B-like"/>
</dbReference>
<evidence type="ECO:0000256" key="2">
    <source>
        <dbReference type="ARBA" id="ARBA00006425"/>
    </source>
</evidence>
<dbReference type="EMBL" id="KV425883">
    <property type="protein sequence ID" value="KZW03640.1"/>
    <property type="molecule type" value="Genomic_DNA"/>
</dbReference>
<dbReference type="InterPro" id="IPR048281">
    <property type="entry name" value="COA6_fun"/>
</dbReference>
<dbReference type="InParanoid" id="A0A166BSG1"/>